<comment type="caution">
    <text evidence="3">The sequence shown here is derived from an EMBL/GenBank/DDBJ whole genome shotgun (WGS) entry which is preliminary data.</text>
</comment>
<reference evidence="3 4" key="1">
    <citation type="submission" date="2019-05" db="EMBL/GenBank/DDBJ databases">
        <title>Another draft genome of Portunus trituberculatus and its Hox gene families provides insights of decapod evolution.</title>
        <authorList>
            <person name="Jeong J.-H."/>
            <person name="Song I."/>
            <person name="Kim S."/>
            <person name="Choi T."/>
            <person name="Kim D."/>
            <person name="Ryu S."/>
            <person name="Kim W."/>
        </authorList>
    </citation>
    <scope>NUCLEOTIDE SEQUENCE [LARGE SCALE GENOMIC DNA]</scope>
    <source>
        <tissue evidence="3">Muscle</tissue>
    </source>
</reference>
<name>A0A5B7IB32_PORTR</name>
<accession>A0A5B7IB32</accession>
<sequence>MAASRQQPHGHPGNASSSSSSSSPSSFPPLSPYSCSPLPMPLSFPLLSHDTRFRKSVLAIVCVAVLVVIGGTRVHFASCDDYLCRANRTGQGQSCVYI</sequence>
<evidence type="ECO:0000256" key="1">
    <source>
        <dbReference type="SAM" id="MobiDB-lite"/>
    </source>
</evidence>
<keyword evidence="4" id="KW-1185">Reference proteome</keyword>
<gene>
    <name evidence="3" type="ORF">E2C01_073642</name>
</gene>
<feature type="compositionally biased region" description="Low complexity" evidence="1">
    <location>
        <begin position="16"/>
        <end position="25"/>
    </location>
</feature>
<evidence type="ECO:0000313" key="4">
    <source>
        <dbReference type="Proteomes" id="UP000324222"/>
    </source>
</evidence>
<protein>
    <submittedName>
        <fullName evidence="3">Uncharacterized protein</fullName>
    </submittedName>
</protein>
<dbReference type="EMBL" id="VSRR010050321">
    <property type="protein sequence ID" value="MPC79129.1"/>
    <property type="molecule type" value="Genomic_DNA"/>
</dbReference>
<dbReference type="Proteomes" id="UP000324222">
    <property type="component" value="Unassembled WGS sequence"/>
</dbReference>
<keyword evidence="2" id="KW-1133">Transmembrane helix</keyword>
<proteinExistence type="predicted"/>
<evidence type="ECO:0000256" key="2">
    <source>
        <dbReference type="SAM" id="Phobius"/>
    </source>
</evidence>
<keyword evidence="2" id="KW-0812">Transmembrane</keyword>
<keyword evidence="2" id="KW-0472">Membrane</keyword>
<dbReference type="AlphaFoldDB" id="A0A5B7IB32"/>
<feature type="transmembrane region" description="Helical" evidence="2">
    <location>
        <begin position="57"/>
        <end position="76"/>
    </location>
</feature>
<evidence type="ECO:0000313" key="3">
    <source>
        <dbReference type="EMBL" id="MPC79129.1"/>
    </source>
</evidence>
<organism evidence="3 4">
    <name type="scientific">Portunus trituberculatus</name>
    <name type="common">Swimming crab</name>
    <name type="synonym">Neptunus trituberculatus</name>
    <dbReference type="NCBI Taxonomy" id="210409"/>
    <lineage>
        <taxon>Eukaryota</taxon>
        <taxon>Metazoa</taxon>
        <taxon>Ecdysozoa</taxon>
        <taxon>Arthropoda</taxon>
        <taxon>Crustacea</taxon>
        <taxon>Multicrustacea</taxon>
        <taxon>Malacostraca</taxon>
        <taxon>Eumalacostraca</taxon>
        <taxon>Eucarida</taxon>
        <taxon>Decapoda</taxon>
        <taxon>Pleocyemata</taxon>
        <taxon>Brachyura</taxon>
        <taxon>Eubrachyura</taxon>
        <taxon>Portunoidea</taxon>
        <taxon>Portunidae</taxon>
        <taxon>Portuninae</taxon>
        <taxon>Portunus</taxon>
    </lineage>
</organism>
<feature type="region of interest" description="Disordered" evidence="1">
    <location>
        <begin position="1"/>
        <end position="30"/>
    </location>
</feature>